<evidence type="ECO:0000256" key="1">
    <source>
        <dbReference type="SAM" id="MobiDB-lite"/>
    </source>
</evidence>
<dbReference type="InParanoid" id="M3YRA4"/>
<dbReference type="HOGENOM" id="CLU_2440288_0_0_1"/>
<organism evidence="2">
    <name type="scientific">Mustela putorius furo</name>
    <name type="common">European domestic ferret</name>
    <name type="synonym">Mustela furo</name>
    <dbReference type="NCBI Taxonomy" id="9669"/>
    <lineage>
        <taxon>Eukaryota</taxon>
        <taxon>Metazoa</taxon>
        <taxon>Chordata</taxon>
        <taxon>Craniata</taxon>
        <taxon>Vertebrata</taxon>
        <taxon>Euteleostomi</taxon>
        <taxon>Mammalia</taxon>
        <taxon>Eutheria</taxon>
        <taxon>Laurasiatheria</taxon>
        <taxon>Carnivora</taxon>
        <taxon>Caniformia</taxon>
        <taxon>Musteloidea</taxon>
        <taxon>Mustelidae</taxon>
        <taxon>Mustelinae</taxon>
        <taxon>Mustela</taxon>
    </lineage>
</organism>
<evidence type="ECO:0000313" key="2">
    <source>
        <dbReference type="Ensembl" id="ENSMPUP00000013863.1"/>
    </source>
</evidence>
<feature type="compositionally biased region" description="Basic and acidic residues" evidence="1">
    <location>
        <begin position="42"/>
        <end position="56"/>
    </location>
</feature>
<sequence length="90" mass="9766">MPLSPLQPDLTPLPRLDQAGGPRRARPQGGEEKKSTQMKRNTNKEGERPAESRGGRDQLGLRCPPLPARAGRRRTDGQGQPTVRPPPAVA</sequence>
<reference evidence="2" key="1">
    <citation type="submission" date="2024-06" db="UniProtKB">
        <authorList>
            <consortium name="Ensembl"/>
        </authorList>
    </citation>
    <scope>IDENTIFICATION</scope>
</reference>
<dbReference type="EMBL" id="AEYP01042777">
    <property type="status" value="NOT_ANNOTATED_CDS"/>
    <property type="molecule type" value="Genomic_DNA"/>
</dbReference>
<feature type="region of interest" description="Disordered" evidence="1">
    <location>
        <begin position="1"/>
        <end position="90"/>
    </location>
</feature>
<protein>
    <submittedName>
        <fullName evidence="2">Uncharacterized protein</fullName>
    </submittedName>
</protein>
<name>M3YRA4_MUSPF</name>
<accession>M3YRA4</accession>
<dbReference type="Ensembl" id="ENSMPUT00000014083.1">
    <property type="protein sequence ID" value="ENSMPUP00000013863.1"/>
    <property type="gene ID" value="ENSMPUG00000013968.1"/>
</dbReference>
<dbReference type="AlphaFoldDB" id="M3YRA4"/>
<proteinExistence type="predicted"/>